<dbReference type="RefSeq" id="WP_047976789.1">
    <property type="nucleotide sequence ID" value="NZ_JWIZ01000028.1"/>
</dbReference>
<evidence type="ECO:0000313" key="4">
    <source>
        <dbReference type="Proteomes" id="UP000036270"/>
    </source>
</evidence>
<reference evidence="3 4" key="1">
    <citation type="submission" date="2014-12" db="EMBL/GenBank/DDBJ databases">
        <title>Reclassification of Actinobacillus muris as Muribacter muris.</title>
        <authorList>
            <person name="Christensen H."/>
            <person name="Nicklas W."/>
            <person name="Bisgaard M."/>
        </authorList>
    </citation>
    <scope>NUCLEOTIDE SEQUENCE [LARGE SCALE GENOMIC DNA]</scope>
    <source>
        <strain evidence="3 4">Ackerman80-443D</strain>
    </source>
</reference>
<dbReference type="InterPro" id="IPR036165">
    <property type="entry name" value="YefM-like_sf"/>
</dbReference>
<evidence type="ECO:0000256" key="1">
    <source>
        <dbReference type="ARBA" id="ARBA00009981"/>
    </source>
</evidence>
<protein>
    <recommendedName>
        <fullName evidence="2">Antitoxin</fullName>
    </recommendedName>
</protein>
<proteinExistence type="inferred from homology"/>
<dbReference type="NCBIfam" id="TIGR01552">
    <property type="entry name" value="phd_fam"/>
    <property type="match status" value="1"/>
</dbReference>
<dbReference type="InterPro" id="IPR006442">
    <property type="entry name" value="Antitoxin_Phd/YefM"/>
</dbReference>
<evidence type="ECO:0000256" key="2">
    <source>
        <dbReference type="RuleBase" id="RU362080"/>
    </source>
</evidence>
<dbReference type="EMBL" id="JWIZ01000028">
    <property type="protein sequence ID" value="KMK51577.1"/>
    <property type="molecule type" value="Genomic_DNA"/>
</dbReference>
<comment type="similarity">
    <text evidence="1 2">Belongs to the phD/YefM antitoxin family.</text>
</comment>
<name>A0A0J5S465_9PAST</name>
<gene>
    <name evidence="3" type="ORF">RO21_05480</name>
</gene>
<dbReference type="STRING" id="67855.RO21_05480"/>
<comment type="caution">
    <text evidence="3">The sequence shown here is derived from an EMBL/GenBank/DDBJ whole genome shotgun (WGS) entry which is preliminary data.</text>
</comment>
<dbReference type="PATRIC" id="fig|67855.3.peg.963"/>
<organism evidence="3 4">
    <name type="scientific">Muribacter muris</name>
    <dbReference type="NCBI Taxonomy" id="67855"/>
    <lineage>
        <taxon>Bacteria</taxon>
        <taxon>Pseudomonadati</taxon>
        <taxon>Pseudomonadota</taxon>
        <taxon>Gammaproteobacteria</taxon>
        <taxon>Pasteurellales</taxon>
        <taxon>Pasteurellaceae</taxon>
        <taxon>Muribacter</taxon>
    </lineage>
</organism>
<comment type="function">
    <text evidence="2">Antitoxin component of a type II toxin-antitoxin (TA) system.</text>
</comment>
<dbReference type="SUPFAM" id="SSF143120">
    <property type="entry name" value="YefM-like"/>
    <property type="match status" value="1"/>
</dbReference>
<accession>A0A0J5S465</accession>
<dbReference type="Proteomes" id="UP000036270">
    <property type="component" value="Unassembled WGS sequence"/>
</dbReference>
<dbReference type="AlphaFoldDB" id="A0A0J5S465"/>
<evidence type="ECO:0000313" key="3">
    <source>
        <dbReference type="EMBL" id="KMK51577.1"/>
    </source>
</evidence>
<dbReference type="Pfam" id="PF02604">
    <property type="entry name" value="PhdYeFM_antitox"/>
    <property type="match status" value="1"/>
</dbReference>
<sequence>MTIIITSREFNQGSSSALKVAETEPVYITKRGKITNVILSYAHYQQIIPSEKTFADYFSAPHSAAEVELDADLPQRNEMNRQLRDEDVE</sequence>
<keyword evidence="4" id="KW-1185">Reference proteome</keyword>